<accession>A0A7C8ZMR3</accession>
<evidence type="ECO:0000313" key="2">
    <source>
        <dbReference type="EMBL" id="MBA4645833.1"/>
    </source>
</evidence>
<name>A0A7C8ZMR3_OPUST</name>
<feature type="transmembrane region" description="Helical" evidence="1">
    <location>
        <begin position="12"/>
        <end position="34"/>
    </location>
</feature>
<dbReference type="EMBL" id="GISG01143830">
    <property type="protein sequence ID" value="MBA4645833.1"/>
    <property type="molecule type" value="Transcribed_RNA"/>
</dbReference>
<evidence type="ECO:0000256" key="1">
    <source>
        <dbReference type="SAM" id="Phobius"/>
    </source>
</evidence>
<keyword evidence="1" id="KW-0472">Membrane</keyword>
<protein>
    <submittedName>
        <fullName evidence="2">Uncharacterized protein</fullName>
    </submittedName>
</protein>
<reference evidence="2" key="1">
    <citation type="journal article" date="2013" name="J. Plant Res.">
        <title>Effect of fungi and light on seed germination of three Opuntia species from semiarid lands of central Mexico.</title>
        <authorList>
            <person name="Delgado-Sanchez P."/>
            <person name="Jimenez-Bremont J.F."/>
            <person name="Guerrero-Gonzalez Mde L."/>
            <person name="Flores J."/>
        </authorList>
    </citation>
    <scope>NUCLEOTIDE SEQUENCE</scope>
    <source>
        <tissue evidence="2">Cladode</tissue>
    </source>
</reference>
<reference evidence="2" key="2">
    <citation type="submission" date="2020-07" db="EMBL/GenBank/DDBJ databases">
        <authorList>
            <person name="Vera ALvarez R."/>
            <person name="Arias-Moreno D.M."/>
            <person name="Jimenez-Jacinto V."/>
            <person name="Jimenez-Bremont J.F."/>
            <person name="Swaminathan K."/>
            <person name="Moose S.P."/>
            <person name="Guerrero-Gonzalez M.L."/>
            <person name="Marino-Ramirez L."/>
            <person name="Landsman D."/>
            <person name="Rodriguez-Kessler M."/>
            <person name="Delgado-Sanchez P."/>
        </authorList>
    </citation>
    <scope>NUCLEOTIDE SEQUENCE</scope>
    <source>
        <tissue evidence="2">Cladode</tissue>
    </source>
</reference>
<keyword evidence="1" id="KW-0812">Transmembrane</keyword>
<dbReference type="AlphaFoldDB" id="A0A7C8ZMR3"/>
<organism evidence="2">
    <name type="scientific">Opuntia streptacantha</name>
    <name type="common">Prickly pear cactus</name>
    <name type="synonym">Opuntia cardona</name>
    <dbReference type="NCBI Taxonomy" id="393608"/>
    <lineage>
        <taxon>Eukaryota</taxon>
        <taxon>Viridiplantae</taxon>
        <taxon>Streptophyta</taxon>
        <taxon>Embryophyta</taxon>
        <taxon>Tracheophyta</taxon>
        <taxon>Spermatophyta</taxon>
        <taxon>Magnoliopsida</taxon>
        <taxon>eudicotyledons</taxon>
        <taxon>Gunneridae</taxon>
        <taxon>Pentapetalae</taxon>
        <taxon>Caryophyllales</taxon>
        <taxon>Cactineae</taxon>
        <taxon>Cactaceae</taxon>
        <taxon>Opuntioideae</taxon>
        <taxon>Opuntia</taxon>
    </lineage>
</organism>
<keyword evidence="1" id="KW-1133">Transmembrane helix</keyword>
<sequence length="122" mass="13675">MSVSLQGILGHFSTFLSLIIHSLLLGSFVAITCIETTCPLTMLRPSTETEPAKFKFTGRCTCDMHTALVFLDWPLTLRAWLGISQYPIHVFRFCTVLQNPPRHSATINRPMGFFSTIPTETV</sequence>
<proteinExistence type="predicted"/>